<dbReference type="AlphaFoldDB" id="E8T6K5"/>
<evidence type="ECO:0000256" key="4">
    <source>
        <dbReference type="ARBA" id="ARBA00023267"/>
    </source>
</evidence>
<evidence type="ECO:0000259" key="7">
    <source>
        <dbReference type="PROSITE" id="PS51733"/>
    </source>
</evidence>
<evidence type="ECO:0000313" key="9">
    <source>
        <dbReference type="Proteomes" id="UP000006362"/>
    </source>
</evidence>
<keyword evidence="1 8" id="KW-0436">Ligase</keyword>
<dbReference type="eggNOG" id="COG0340">
    <property type="taxonomic scope" value="Bacteria"/>
</dbReference>
<dbReference type="Pfam" id="PF02237">
    <property type="entry name" value="BPL_C"/>
    <property type="match status" value="1"/>
</dbReference>
<dbReference type="Gene3D" id="2.30.30.100">
    <property type="match status" value="1"/>
</dbReference>
<dbReference type="EC" id="6.3.4.15" evidence="5"/>
<dbReference type="NCBIfam" id="TIGR00121">
    <property type="entry name" value="birA_ligase"/>
    <property type="match status" value="1"/>
</dbReference>
<comment type="catalytic activity">
    <reaction evidence="6">
        <text>biotin + L-lysyl-[protein] + ATP = N(6)-biotinyl-L-lysyl-[protein] + AMP + diphosphate + H(+)</text>
        <dbReference type="Rhea" id="RHEA:11756"/>
        <dbReference type="Rhea" id="RHEA-COMP:9752"/>
        <dbReference type="Rhea" id="RHEA-COMP:10505"/>
        <dbReference type="ChEBI" id="CHEBI:15378"/>
        <dbReference type="ChEBI" id="CHEBI:29969"/>
        <dbReference type="ChEBI" id="CHEBI:30616"/>
        <dbReference type="ChEBI" id="CHEBI:33019"/>
        <dbReference type="ChEBI" id="CHEBI:57586"/>
        <dbReference type="ChEBI" id="CHEBI:83144"/>
        <dbReference type="ChEBI" id="CHEBI:456215"/>
        <dbReference type="EC" id="6.3.4.15"/>
    </reaction>
</comment>
<accession>E8T6K5</accession>
<dbReference type="STRING" id="648996.Theam_0822"/>
<dbReference type="SUPFAM" id="SSF50037">
    <property type="entry name" value="C-terminal domain of transcriptional repressors"/>
    <property type="match status" value="1"/>
</dbReference>
<dbReference type="InterPro" id="IPR008988">
    <property type="entry name" value="Transcriptional_repressor_C"/>
</dbReference>
<keyword evidence="3" id="KW-0067">ATP-binding</keyword>
<dbReference type="InterPro" id="IPR045864">
    <property type="entry name" value="aa-tRNA-synth_II/BPL/LPL"/>
</dbReference>
<dbReference type="GO" id="GO:0005524">
    <property type="term" value="F:ATP binding"/>
    <property type="evidence" value="ECO:0007669"/>
    <property type="project" value="UniProtKB-KW"/>
</dbReference>
<dbReference type="Gene3D" id="3.30.930.10">
    <property type="entry name" value="Bira Bifunctional Protein, Domain 2"/>
    <property type="match status" value="1"/>
</dbReference>
<gene>
    <name evidence="8" type="ordered locus">Theam_0822</name>
</gene>
<dbReference type="HOGENOM" id="CLU_051096_3_0_0"/>
<dbReference type="PROSITE" id="PS51733">
    <property type="entry name" value="BPL_LPL_CATALYTIC"/>
    <property type="match status" value="1"/>
</dbReference>
<dbReference type="KEGG" id="tam:Theam_0822"/>
<proteinExistence type="predicted"/>
<keyword evidence="2" id="KW-0547">Nucleotide-binding</keyword>
<dbReference type="PANTHER" id="PTHR12835:SF5">
    <property type="entry name" value="BIOTIN--PROTEIN LIGASE"/>
    <property type="match status" value="1"/>
</dbReference>
<dbReference type="InterPro" id="IPR003142">
    <property type="entry name" value="BPL_C"/>
</dbReference>
<protein>
    <recommendedName>
        <fullName evidence="5">biotin--[biotin carboxyl-carrier protein] ligase</fullName>
        <ecNumber evidence="5">6.3.4.15</ecNumber>
    </recommendedName>
</protein>
<dbReference type="EMBL" id="CP002444">
    <property type="protein sequence ID" value="ADU96789.1"/>
    <property type="molecule type" value="Genomic_DNA"/>
</dbReference>
<dbReference type="Pfam" id="PF03099">
    <property type="entry name" value="BPL_LplA_LipB"/>
    <property type="match status" value="1"/>
</dbReference>
<organism evidence="8 9">
    <name type="scientific">Thermovibrio ammonificans (strain DSM 15698 / JCM 12110 / HB-1)</name>
    <dbReference type="NCBI Taxonomy" id="648996"/>
    <lineage>
        <taxon>Bacteria</taxon>
        <taxon>Pseudomonadati</taxon>
        <taxon>Aquificota</taxon>
        <taxon>Aquificia</taxon>
        <taxon>Desulfurobacteriales</taxon>
        <taxon>Desulfurobacteriaceae</taxon>
        <taxon>Thermovibrio</taxon>
    </lineage>
</organism>
<dbReference type="GO" id="GO:0005737">
    <property type="term" value="C:cytoplasm"/>
    <property type="evidence" value="ECO:0007669"/>
    <property type="project" value="TreeGrafter"/>
</dbReference>
<feature type="domain" description="BPL/LPL catalytic" evidence="7">
    <location>
        <begin position="1"/>
        <end position="164"/>
    </location>
</feature>
<dbReference type="SUPFAM" id="SSF55681">
    <property type="entry name" value="Class II aaRS and biotin synthetases"/>
    <property type="match status" value="1"/>
</dbReference>
<evidence type="ECO:0000256" key="5">
    <source>
        <dbReference type="ARBA" id="ARBA00024227"/>
    </source>
</evidence>
<sequence>MEIVFLEEVDSTNDEAKRLPFKHGLCVVARKQRAGRGRRGRSWLSEAGKGLYASFILERLNLPIVSVAFGVAVLKTLKELDNRFYLKWPNDVYIEGKKVSGILVERTKDRLVVGVGINLSYGKEELQNLEKPATSLSAEGIEFNYNTLLKSLHKNVLELHARLKEGSFNPREFERECPLIGREVVVVRENERFRARALGIDTDGALVVERDGQITRLFSGEVSIRGV</sequence>
<dbReference type="InterPro" id="IPR004143">
    <property type="entry name" value="BPL_LPL_catalytic"/>
</dbReference>
<dbReference type="PANTHER" id="PTHR12835">
    <property type="entry name" value="BIOTIN PROTEIN LIGASE"/>
    <property type="match status" value="1"/>
</dbReference>
<keyword evidence="4" id="KW-0092">Biotin</keyword>
<dbReference type="CDD" id="cd16442">
    <property type="entry name" value="BPL"/>
    <property type="match status" value="1"/>
</dbReference>
<reference evidence="8" key="1">
    <citation type="submission" date="2011-01" db="EMBL/GenBank/DDBJ databases">
        <title>Complete sequence of chromosome of Thermovibrio ammonificans HB-1.</title>
        <authorList>
            <consortium name="US DOE Joint Genome Institute"/>
            <person name="Lucas S."/>
            <person name="Copeland A."/>
            <person name="Lapidus A."/>
            <person name="Cheng J.-F."/>
            <person name="Goodwin L."/>
            <person name="Pitluck S."/>
            <person name="Davenport K."/>
            <person name="Detter J.C."/>
            <person name="Han C."/>
            <person name="Tapia R."/>
            <person name="Land M."/>
            <person name="Hauser L."/>
            <person name="Kyrpides N."/>
            <person name="Ivanova N."/>
            <person name="Ovchinnikova G."/>
            <person name="Vetriani C."/>
            <person name="Woyke T."/>
        </authorList>
    </citation>
    <scope>NUCLEOTIDE SEQUENCE [LARGE SCALE GENOMIC DNA]</scope>
    <source>
        <strain evidence="8">HB-1</strain>
    </source>
</reference>
<evidence type="ECO:0000313" key="8">
    <source>
        <dbReference type="EMBL" id="ADU96789.1"/>
    </source>
</evidence>
<dbReference type="InterPro" id="IPR004408">
    <property type="entry name" value="Biotin_CoA_COase_ligase"/>
</dbReference>
<evidence type="ECO:0000256" key="6">
    <source>
        <dbReference type="ARBA" id="ARBA00047846"/>
    </source>
</evidence>
<dbReference type="Proteomes" id="UP000006362">
    <property type="component" value="Chromosome"/>
</dbReference>
<name>E8T6K5_THEA1</name>
<evidence type="ECO:0000256" key="3">
    <source>
        <dbReference type="ARBA" id="ARBA00022840"/>
    </source>
</evidence>
<keyword evidence="9" id="KW-1185">Reference proteome</keyword>
<evidence type="ECO:0000256" key="1">
    <source>
        <dbReference type="ARBA" id="ARBA00022598"/>
    </source>
</evidence>
<dbReference type="RefSeq" id="WP_013537575.1">
    <property type="nucleotide sequence ID" value="NC_014926.1"/>
</dbReference>
<dbReference type="GO" id="GO:0004077">
    <property type="term" value="F:biotin--[biotin carboxyl-carrier protein] ligase activity"/>
    <property type="evidence" value="ECO:0007669"/>
    <property type="project" value="UniProtKB-EC"/>
</dbReference>
<evidence type="ECO:0000256" key="2">
    <source>
        <dbReference type="ARBA" id="ARBA00022741"/>
    </source>
</evidence>